<protein>
    <submittedName>
        <fullName evidence="5">PucR family transcriptional regulator ligand-binding domain-containing protein</fullName>
    </submittedName>
</protein>
<evidence type="ECO:0000256" key="1">
    <source>
        <dbReference type="ARBA" id="ARBA00006754"/>
    </source>
</evidence>
<dbReference type="Gene3D" id="1.10.10.2840">
    <property type="entry name" value="PucR C-terminal helix-turn-helix domain"/>
    <property type="match status" value="1"/>
</dbReference>
<evidence type="ECO:0000313" key="5">
    <source>
        <dbReference type="EMBL" id="MDF2261252.1"/>
    </source>
</evidence>
<dbReference type="Pfam" id="PF07905">
    <property type="entry name" value="PucR"/>
    <property type="match status" value="1"/>
</dbReference>
<proteinExistence type="inferred from homology"/>
<dbReference type="InterPro" id="IPR051448">
    <property type="entry name" value="CdaR-like_regulators"/>
</dbReference>
<dbReference type="RefSeq" id="WP_275822667.1">
    <property type="nucleotide sequence ID" value="NZ_BAAANM010000026.1"/>
</dbReference>
<feature type="domain" description="CdaR GGDEF-like" evidence="4">
    <location>
        <begin position="308"/>
        <end position="437"/>
    </location>
</feature>
<dbReference type="Pfam" id="PF17853">
    <property type="entry name" value="GGDEF_2"/>
    <property type="match status" value="1"/>
</dbReference>
<dbReference type="InterPro" id="IPR042070">
    <property type="entry name" value="PucR_C-HTH_sf"/>
</dbReference>
<gene>
    <name evidence="5" type="ORF">P2L57_37695</name>
</gene>
<keyword evidence="6" id="KW-1185">Reference proteome</keyword>
<feature type="domain" description="Purine catabolism PurC-like" evidence="2">
    <location>
        <begin position="22"/>
        <end position="143"/>
    </location>
</feature>
<dbReference type="PANTHER" id="PTHR33744">
    <property type="entry name" value="CARBOHYDRATE DIACID REGULATOR"/>
    <property type="match status" value="1"/>
</dbReference>
<comment type="caution">
    <text evidence="5">The sequence shown here is derived from an EMBL/GenBank/DDBJ whole genome shotgun (WGS) entry which is preliminary data.</text>
</comment>
<evidence type="ECO:0000259" key="3">
    <source>
        <dbReference type="Pfam" id="PF13556"/>
    </source>
</evidence>
<dbReference type="Pfam" id="PF13556">
    <property type="entry name" value="HTH_30"/>
    <property type="match status" value="1"/>
</dbReference>
<dbReference type="EMBL" id="JARHTQ010000051">
    <property type="protein sequence ID" value="MDF2261252.1"/>
    <property type="molecule type" value="Genomic_DNA"/>
</dbReference>
<dbReference type="PANTHER" id="PTHR33744:SF1">
    <property type="entry name" value="DNA-BINDING TRANSCRIPTIONAL ACTIVATOR ADER"/>
    <property type="match status" value="1"/>
</dbReference>
<dbReference type="InterPro" id="IPR041522">
    <property type="entry name" value="CdaR_GGDEF"/>
</dbReference>
<organism evidence="5 6">
    <name type="scientific">Streptantibioticus ferralitis</name>
    <dbReference type="NCBI Taxonomy" id="236510"/>
    <lineage>
        <taxon>Bacteria</taxon>
        <taxon>Bacillati</taxon>
        <taxon>Actinomycetota</taxon>
        <taxon>Actinomycetes</taxon>
        <taxon>Kitasatosporales</taxon>
        <taxon>Streptomycetaceae</taxon>
        <taxon>Streptantibioticus</taxon>
    </lineage>
</organism>
<evidence type="ECO:0000259" key="4">
    <source>
        <dbReference type="Pfam" id="PF17853"/>
    </source>
</evidence>
<feature type="domain" description="PucR C-terminal helix-turn-helix" evidence="3">
    <location>
        <begin position="493"/>
        <end position="551"/>
    </location>
</feature>
<accession>A0ABT5ZBN1</accession>
<sequence>MDLRIPRCLTRPEVAVFPTVTQVLDLEVLRRGNPRVVAGASGLDAPVRWVHISELADIAGMLHGGELVLTTGVMLPADKESLARYIGDLADVGAAGLVVELGRRYADELPRPLVRAAERRGLPLIALRTEVRFVAVTEAVHEHVVNAQLTELRASESVHQIFNELSVEGAEPAEIVREVARLAGAPVVLENLTHQVLAFDPAGGDPQALLDGWERRSRGVAPSARTGHDERTGWLVTAVGARGRDWGRLVIVGEPSTVPPARLTVVLERGAATLALNRLLERDLESLERQTHRTLLSGVLTHALTVSEVALRARALGVPLEGRRLVGVMLRLRGGPASAALEAEARLRDFTETAALAARERGLTALIGGLDDGGVGMLVSLGPSDEEHAALEGFAAALDRLVEPGSTAPAFLMAAGSSVGSLRDARRTLLEAAQVADAALHSRTRKAGTYYRLPDVRLRGLLHLLRDDARLQTYVERELGPLLAYDAENGTDLVGILGVYLASGRNKSAAADAAHMSRPSFYDRLHRVERILGTDLDQVESCLSLHVALLALEAVRR</sequence>
<dbReference type="Proteomes" id="UP001220022">
    <property type="component" value="Unassembled WGS sequence"/>
</dbReference>
<comment type="similarity">
    <text evidence="1">Belongs to the CdaR family.</text>
</comment>
<dbReference type="InterPro" id="IPR012914">
    <property type="entry name" value="PucR_dom"/>
</dbReference>
<evidence type="ECO:0000313" key="6">
    <source>
        <dbReference type="Proteomes" id="UP001220022"/>
    </source>
</evidence>
<dbReference type="InterPro" id="IPR025736">
    <property type="entry name" value="PucR_C-HTH_dom"/>
</dbReference>
<evidence type="ECO:0000259" key="2">
    <source>
        <dbReference type="Pfam" id="PF07905"/>
    </source>
</evidence>
<name>A0ABT5ZBN1_9ACTN</name>
<reference evidence="5 6" key="1">
    <citation type="submission" date="2023-03" db="EMBL/GenBank/DDBJ databases">
        <title>Draft genome sequence of type strain Streptomyces ferralitis JCM 14344.</title>
        <authorList>
            <person name="Klaysubun C."/>
            <person name="Duangmal K."/>
        </authorList>
    </citation>
    <scope>NUCLEOTIDE SEQUENCE [LARGE SCALE GENOMIC DNA]</scope>
    <source>
        <strain evidence="5 6">JCM 14344</strain>
    </source>
</reference>